<dbReference type="CDD" id="cd06222">
    <property type="entry name" value="RNase_H_like"/>
    <property type="match status" value="1"/>
</dbReference>
<gene>
    <name evidence="2" type="ORF">J1N35_013673</name>
</gene>
<dbReference type="InterPro" id="IPR044730">
    <property type="entry name" value="RNase_H-like_dom_plant"/>
</dbReference>
<keyword evidence="3" id="KW-1185">Reference proteome</keyword>
<evidence type="ECO:0000259" key="1">
    <source>
        <dbReference type="Pfam" id="PF13456"/>
    </source>
</evidence>
<comment type="caution">
    <text evidence="2">The sequence shown here is derived from an EMBL/GenBank/DDBJ whole genome shotgun (WGS) entry which is preliminary data.</text>
</comment>
<dbReference type="InterPro" id="IPR036397">
    <property type="entry name" value="RNaseH_sf"/>
</dbReference>
<dbReference type="InterPro" id="IPR053151">
    <property type="entry name" value="RNase_H-like"/>
</dbReference>
<dbReference type="Pfam" id="PF13456">
    <property type="entry name" value="RVT_3"/>
    <property type="match status" value="1"/>
</dbReference>
<reference evidence="2 3" key="1">
    <citation type="journal article" date="2021" name="Plant Biotechnol. J.">
        <title>Multi-omics assisted identification of the key and species-specific regulatory components of drought-tolerant mechanisms in Gossypium stocksii.</title>
        <authorList>
            <person name="Yu D."/>
            <person name="Ke L."/>
            <person name="Zhang D."/>
            <person name="Wu Y."/>
            <person name="Sun Y."/>
            <person name="Mei J."/>
            <person name="Sun J."/>
            <person name="Sun Y."/>
        </authorList>
    </citation>
    <scope>NUCLEOTIDE SEQUENCE [LARGE SCALE GENOMIC DNA]</scope>
    <source>
        <strain evidence="3">cv. E1</strain>
        <tissue evidence="2">Leaf</tissue>
    </source>
</reference>
<dbReference type="Gene3D" id="3.30.420.10">
    <property type="entry name" value="Ribonuclease H-like superfamily/Ribonuclease H"/>
    <property type="match status" value="1"/>
</dbReference>
<dbReference type="Proteomes" id="UP000828251">
    <property type="component" value="Unassembled WGS sequence"/>
</dbReference>
<dbReference type="GO" id="GO:0003676">
    <property type="term" value="F:nucleic acid binding"/>
    <property type="evidence" value="ECO:0007669"/>
    <property type="project" value="InterPro"/>
</dbReference>
<dbReference type="SUPFAM" id="SSF53098">
    <property type="entry name" value="Ribonuclease H-like"/>
    <property type="match status" value="1"/>
</dbReference>
<proteinExistence type="predicted"/>
<organism evidence="2 3">
    <name type="scientific">Gossypium stocksii</name>
    <dbReference type="NCBI Taxonomy" id="47602"/>
    <lineage>
        <taxon>Eukaryota</taxon>
        <taxon>Viridiplantae</taxon>
        <taxon>Streptophyta</taxon>
        <taxon>Embryophyta</taxon>
        <taxon>Tracheophyta</taxon>
        <taxon>Spermatophyta</taxon>
        <taxon>Magnoliopsida</taxon>
        <taxon>eudicotyledons</taxon>
        <taxon>Gunneridae</taxon>
        <taxon>Pentapetalae</taxon>
        <taxon>rosids</taxon>
        <taxon>malvids</taxon>
        <taxon>Malvales</taxon>
        <taxon>Malvaceae</taxon>
        <taxon>Malvoideae</taxon>
        <taxon>Gossypium</taxon>
    </lineage>
</organism>
<evidence type="ECO:0000313" key="2">
    <source>
        <dbReference type="EMBL" id="KAH1096752.1"/>
    </source>
</evidence>
<dbReference type="GO" id="GO:0004523">
    <property type="term" value="F:RNA-DNA hybrid ribonuclease activity"/>
    <property type="evidence" value="ECO:0007669"/>
    <property type="project" value="InterPro"/>
</dbReference>
<evidence type="ECO:0000313" key="3">
    <source>
        <dbReference type="Proteomes" id="UP000828251"/>
    </source>
</evidence>
<dbReference type="PANTHER" id="PTHR47723:SF19">
    <property type="entry name" value="POLYNUCLEOTIDYL TRANSFERASE, RIBONUCLEASE H-LIKE SUPERFAMILY PROTEIN"/>
    <property type="match status" value="1"/>
</dbReference>
<accession>A0A9D3VSW1</accession>
<dbReference type="PANTHER" id="PTHR47723">
    <property type="entry name" value="OS05G0353850 PROTEIN"/>
    <property type="match status" value="1"/>
</dbReference>
<dbReference type="EMBL" id="JAIQCV010000005">
    <property type="protein sequence ID" value="KAH1096752.1"/>
    <property type="molecule type" value="Genomic_DNA"/>
</dbReference>
<sequence>MLVTRQWLCFVYIDVSDTLLLGVVRDQDRNWIVGYTRFLGVCSPFEAEVWSTLDGLIILLNKGYRRATILTDNLEVAQNLTDLSLEDSGIGILRRTQRIMKAGGNWKIKHIPRSQILVVDRLAKLNLNWKTSLQIFNEAPKEINVLLQEEKDSRWFT</sequence>
<dbReference type="AlphaFoldDB" id="A0A9D3VSW1"/>
<dbReference type="InterPro" id="IPR002156">
    <property type="entry name" value="RNaseH_domain"/>
</dbReference>
<name>A0A9D3VSW1_9ROSI</name>
<feature type="domain" description="RNase H type-1" evidence="1">
    <location>
        <begin position="22"/>
        <end position="124"/>
    </location>
</feature>
<dbReference type="InterPro" id="IPR012337">
    <property type="entry name" value="RNaseH-like_sf"/>
</dbReference>
<dbReference type="OrthoDB" id="597234at2759"/>
<protein>
    <recommendedName>
        <fullName evidence="1">RNase H type-1 domain-containing protein</fullName>
    </recommendedName>
</protein>